<evidence type="ECO:0008006" key="4">
    <source>
        <dbReference type="Google" id="ProtNLM"/>
    </source>
</evidence>
<dbReference type="AlphaFoldDB" id="A0AAV1AV17"/>
<proteinExistence type="predicted"/>
<gene>
    <name evidence="2" type="ORF">VFH_V124480</name>
</gene>
<feature type="compositionally biased region" description="Low complexity" evidence="1">
    <location>
        <begin position="44"/>
        <end position="55"/>
    </location>
</feature>
<evidence type="ECO:0000313" key="3">
    <source>
        <dbReference type="Proteomes" id="UP001157006"/>
    </source>
</evidence>
<keyword evidence="3" id="KW-1185">Reference proteome</keyword>
<feature type="region of interest" description="Disordered" evidence="1">
    <location>
        <begin position="120"/>
        <end position="154"/>
    </location>
</feature>
<name>A0AAV1AV17_VICFA</name>
<evidence type="ECO:0000256" key="1">
    <source>
        <dbReference type="SAM" id="MobiDB-lite"/>
    </source>
</evidence>
<feature type="region of interest" description="Disordered" evidence="1">
    <location>
        <begin position="31"/>
        <end position="58"/>
    </location>
</feature>
<feature type="compositionally biased region" description="Basic residues" evidence="1">
    <location>
        <begin position="31"/>
        <end position="43"/>
    </location>
</feature>
<dbReference type="EMBL" id="OX451740">
    <property type="protein sequence ID" value="CAI8614324.1"/>
    <property type="molecule type" value="Genomic_DNA"/>
</dbReference>
<reference evidence="2 3" key="1">
    <citation type="submission" date="2023-01" db="EMBL/GenBank/DDBJ databases">
        <authorList>
            <person name="Kreplak J."/>
        </authorList>
    </citation>
    <scope>NUCLEOTIDE SEQUENCE [LARGE SCALE GENOMIC DNA]</scope>
</reference>
<dbReference type="Proteomes" id="UP001157006">
    <property type="component" value="Chromosome 5"/>
</dbReference>
<organism evidence="2 3">
    <name type="scientific">Vicia faba</name>
    <name type="common">Broad bean</name>
    <name type="synonym">Faba vulgaris</name>
    <dbReference type="NCBI Taxonomy" id="3906"/>
    <lineage>
        <taxon>Eukaryota</taxon>
        <taxon>Viridiplantae</taxon>
        <taxon>Streptophyta</taxon>
        <taxon>Embryophyta</taxon>
        <taxon>Tracheophyta</taxon>
        <taxon>Spermatophyta</taxon>
        <taxon>Magnoliopsida</taxon>
        <taxon>eudicotyledons</taxon>
        <taxon>Gunneridae</taxon>
        <taxon>Pentapetalae</taxon>
        <taxon>rosids</taxon>
        <taxon>fabids</taxon>
        <taxon>Fabales</taxon>
        <taxon>Fabaceae</taxon>
        <taxon>Papilionoideae</taxon>
        <taxon>50 kb inversion clade</taxon>
        <taxon>NPAAA clade</taxon>
        <taxon>Hologalegina</taxon>
        <taxon>IRL clade</taxon>
        <taxon>Fabeae</taxon>
        <taxon>Vicia</taxon>
    </lineage>
</organism>
<sequence length="191" mass="21908">MSWISLRLPPAKKVWKSFTSKLGSKLHNIRKSKAMKKQRKNKNNTKTTTITTTTKAPPKFLATKRFRRKKLATVRSILSSFNKKPAPVYIDKLFKEPPCEYVGYLKPQTQAVYKPRPEIAAKDSSEKKEVVELEGTSKRCEKTTSTSSDDDVWESVALGSPQMQGIDERAEEFIIRFRRQMAAQERLARSL</sequence>
<evidence type="ECO:0000313" key="2">
    <source>
        <dbReference type="EMBL" id="CAI8614324.1"/>
    </source>
</evidence>
<protein>
    <recommendedName>
        <fullName evidence="4">DUF761 domain-containing protein</fullName>
    </recommendedName>
</protein>
<feature type="compositionally biased region" description="Basic and acidic residues" evidence="1">
    <location>
        <begin position="120"/>
        <end position="142"/>
    </location>
</feature>
<accession>A0AAV1AV17</accession>